<name>A0A6L3N1A1_9BURK</name>
<organism evidence="1 2">
    <name type="scientific">Burkholderia stagnalis</name>
    <dbReference type="NCBI Taxonomy" id="1503054"/>
    <lineage>
        <taxon>Bacteria</taxon>
        <taxon>Pseudomonadati</taxon>
        <taxon>Pseudomonadota</taxon>
        <taxon>Betaproteobacteria</taxon>
        <taxon>Burkholderiales</taxon>
        <taxon>Burkholderiaceae</taxon>
        <taxon>Burkholderia</taxon>
        <taxon>Burkholderia cepacia complex</taxon>
    </lineage>
</organism>
<comment type="caution">
    <text evidence="1">The sequence shown here is derived from an EMBL/GenBank/DDBJ whole genome shotgun (WGS) entry which is preliminary data.</text>
</comment>
<evidence type="ECO:0000313" key="2">
    <source>
        <dbReference type="Proteomes" id="UP000473470"/>
    </source>
</evidence>
<sequence length="78" mass="8357">MQRSGRCSRRSRRILDVGDCLAFDAAGYASLAPAGAKAASAKAASTAVIKPEPEPRAGWRALLSEWRAWLARRRSAAS</sequence>
<proteinExistence type="predicted"/>
<reference evidence="1 2" key="1">
    <citation type="submission" date="2019-09" db="EMBL/GenBank/DDBJ databases">
        <title>Draft genome sequences of 48 bacterial type strains from the CCUG.</title>
        <authorList>
            <person name="Tunovic T."/>
            <person name="Pineiro-Iglesias B."/>
            <person name="Unosson C."/>
            <person name="Inganas E."/>
            <person name="Ohlen M."/>
            <person name="Cardew S."/>
            <person name="Jensie-Markopoulos S."/>
            <person name="Salva-Serra F."/>
            <person name="Jaen-Luchoro D."/>
            <person name="Karlsson R."/>
            <person name="Svensson-Stadler L."/>
            <person name="Chun J."/>
            <person name="Moore E."/>
        </authorList>
    </citation>
    <scope>NUCLEOTIDE SEQUENCE [LARGE SCALE GENOMIC DNA]</scope>
    <source>
        <strain evidence="1 2">CCUG 65686</strain>
    </source>
</reference>
<protein>
    <submittedName>
        <fullName evidence="1">Uncharacterized protein</fullName>
    </submittedName>
</protein>
<dbReference type="EMBL" id="VZOK01000013">
    <property type="protein sequence ID" value="KAB0638686.1"/>
    <property type="molecule type" value="Genomic_DNA"/>
</dbReference>
<dbReference type="RefSeq" id="WP_150998770.1">
    <property type="nucleotide sequence ID" value="NZ_CABVPM010000012.1"/>
</dbReference>
<accession>A0A6L3N1A1</accession>
<dbReference type="AlphaFoldDB" id="A0A6L3N1A1"/>
<gene>
    <name evidence="1" type="ORF">F7R25_11325</name>
</gene>
<dbReference type="Proteomes" id="UP000473470">
    <property type="component" value="Unassembled WGS sequence"/>
</dbReference>
<evidence type="ECO:0000313" key="1">
    <source>
        <dbReference type="EMBL" id="KAB0638686.1"/>
    </source>
</evidence>